<dbReference type="PANTHER" id="PTHR41878:SF1">
    <property type="entry name" value="TNPR PROTEIN"/>
    <property type="match status" value="1"/>
</dbReference>
<dbReference type="InterPro" id="IPR024047">
    <property type="entry name" value="MM3350-like_sf"/>
</dbReference>
<dbReference type="Pfam" id="PF07929">
    <property type="entry name" value="PRiA4_ORF3"/>
    <property type="match status" value="1"/>
</dbReference>
<keyword evidence="3" id="KW-1185">Reference proteome</keyword>
<feature type="domain" description="Plasmid pRiA4b Orf3-like" evidence="1">
    <location>
        <begin position="210"/>
        <end position="333"/>
    </location>
</feature>
<dbReference type="PANTHER" id="PTHR41878">
    <property type="entry name" value="LEXA REPRESSOR-RELATED"/>
    <property type="match status" value="1"/>
</dbReference>
<dbReference type="InterPro" id="IPR012912">
    <property type="entry name" value="Plasmid_pRiA4b_Orf3-like"/>
</dbReference>
<dbReference type="Proteomes" id="UP001595690">
    <property type="component" value="Unassembled WGS sequence"/>
</dbReference>
<protein>
    <submittedName>
        <fullName evidence="2">Plasmid pRiA4b ORF-3 family protein</fullName>
    </submittedName>
</protein>
<evidence type="ECO:0000313" key="3">
    <source>
        <dbReference type="Proteomes" id="UP001595690"/>
    </source>
</evidence>
<dbReference type="EMBL" id="JBHRZI010000029">
    <property type="protein sequence ID" value="MFC3896483.1"/>
    <property type="molecule type" value="Genomic_DNA"/>
</dbReference>
<reference evidence="3" key="1">
    <citation type="journal article" date="2019" name="Int. J. Syst. Evol. Microbiol.">
        <title>The Global Catalogue of Microorganisms (GCM) 10K type strain sequencing project: providing services to taxonomists for standard genome sequencing and annotation.</title>
        <authorList>
            <consortium name="The Broad Institute Genomics Platform"/>
            <consortium name="The Broad Institute Genome Sequencing Center for Infectious Disease"/>
            <person name="Wu L."/>
            <person name="Ma J."/>
        </authorList>
    </citation>
    <scope>NUCLEOTIDE SEQUENCE [LARGE SCALE GENOMIC DNA]</scope>
    <source>
        <strain evidence="3">CGMCC 4.7405</strain>
    </source>
</reference>
<dbReference type="Gene3D" id="3.10.290.30">
    <property type="entry name" value="MM3350-like"/>
    <property type="match status" value="1"/>
</dbReference>
<evidence type="ECO:0000259" key="1">
    <source>
        <dbReference type="Pfam" id="PF07929"/>
    </source>
</evidence>
<proteinExistence type="predicted"/>
<gene>
    <name evidence="2" type="ORF">ACFOWZ_33835</name>
</gene>
<comment type="caution">
    <text evidence="2">The sequence shown here is derived from an EMBL/GenBank/DDBJ whole genome shotgun (WGS) entry which is preliminary data.</text>
</comment>
<organism evidence="2 3">
    <name type="scientific">Lentzea rhizosphaerae</name>
    <dbReference type="NCBI Taxonomy" id="2041025"/>
    <lineage>
        <taxon>Bacteria</taxon>
        <taxon>Bacillati</taxon>
        <taxon>Actinomycetota</taxon>
        <taxon>Actinomycetes</taxon>
        <taxon>Pseudonocardiales</taxon>
        <taxon>Pseudonocardiaceae</taxon>
        <taxon>Lentzea</taxon>
    </lineage>
</organism>
<sequence length="467" mass="51832">MTEHTEAVMIELARKIAGWVGDGKPVTPKGVLKPGDLREAAAALGMALPERFRSGADVPGWHVPWSAALGAGMLVIERGRVVARPVEVTREVWLAGFVAALAALCQDEESVRAARIGERALAFLSDHGPSSGPELYQHLLRHRDIGSGHWQLLDAAGHERSGDALLDLFRGFGIVRGGAELTELGEWLLDEVGERGDDVVRKEVIPAERICQLKISLERMSPPCWRRVLVPAGDDLGELHRVIQAVMRWDDDHLHAFYVGSHRYGDPGFDMEDEYEVAVGEVFTKSRKTVRYVYDFGDDWRHEIKLERVLDAEPGMTYPVCVAGAGAVPVEDSRHRTIKFDQEDINQRLAGLPEENGNPMLEQVIEMIIVDAYGEDEQLGAFQTVFEDAAEVPIKATVLGHPIEVLEFDYADPLRGVFVKCREGEVSLVDVCFPPDTVAAWIHAAYRDFLGLEPFPATPRPDWAWPN</sequence>
<dbReference type="RefSeq" id="WP_382378019.1">
    <property type="nucleotide sequence ID" value="NZ_JBHRZI010000029.1"/>
</dbReference>
<accession>A0ABV8C3C7</accession>
<evidence type="ECO:0000313" key="2">
    <source>
        <dbReference type="EMBL" id="MFC3896483.1"/>
    </source>
</evidence>
<dbReference type="SUPFAM" id="SSF159941">
    <property type="entry name" value="MM3350-like"/>
    <property type="match status" value="1"/>
</dbReference>
<name>A0ABV8C3C7_9PSEU</name>